<organism evidence="4 5">
    <name type="scientific">Candidatus Buchananbacteria bacterium RIFCSPHIGHO2_01_FULL_46_12</name>
    <dbReference type="NCBI Taxonomy" id="1797536"/>
    <lineage>
        <taxon>Bacteria</taxon>
        <taxon>Candidatus Buchananiibacteriota</taxon>
    </lineage>
</organism>
<dbReference type="GO" id="GO:0016779">
    <property type="term" value="F:nucleotidyltransferase activity"/>
    <property type="evidence" value="ECO:0007669"/>
    <property type="project" value="UniProtKB-KW"/>
</dbReference>
<gene>
    <name evidence="4" type="ORF">A2663_04550</name>
</gene>
<dbReference type="InterPro" id="IPR050385">
    <property type="entry name" value="Archaeal_FAD_synthase"/>
</dbReference>
<dbReference type="EMBL" id="MHIF01000068">
    <property type="protein sequence ID" value="OGY45959.1"/>
    <property type="molecule type" value="Genomic_DNA"/>
</dbReference>
<keyword evidence="1" id="KW-0808">Transferase</keyword>
<dbReference type="InterPro" id="IPR014729">
    <property type="entry name" value="Rossmann-like_a/b/a_fold"/>
</dbReference>
<sequence>MKKVMAFGTFDGLHPGHLNFLKQARRLGDSLVVVVARDANVRKIKGRFPRLGEGERLRKVKRAMKRWGYKAVLGGLKDPYVIIRKEKPGVIALGYDQKSFDRDLKKKFPKIKIARLKPYQANIYKSSKLIKRYAKK</sequence>
<dbReference type="Proteomes" id="UP000178432">
    <property type="component" value="Unassembled WGS sequence"/>
</dbReference>
<dbReference type="InterPro" id="IPR004821">
    <property type="entry name" value="Cyt_trans-like"/>
</dbReference>
<accession>A0A1G1Y0V2</accession>
<comment type="caution">
    <text evidence="4">The sequence shown here is derived from an EMBL/GenBank/DDBJ whole genome shotgun (WGS) entry which is preliminary data.</text>
</comment>
<dbReference type="Gene3D" id="3.40.50.620">
    <property type="entry name" value="HUPs"/>
    <property type="match status" value="1"/>
</dbReference>
<dbReference type="Pfam" id="PF01467">
    <property type="entry name" value="CTP_transf_like"/>
    <property type="match status" value="1"/>
</dbReference>
<evidence type="ECO:0000259" key="3">
    <source>
        <dbReference type="Pfam" id="PF01467"/>
    </source>
</evidence>
<reference evidence="4 5" key="1">
    <citation type="journal article" date="2016" name="Nat. Commun.">
        <title>Thousands of microbial genomes shed light on interconnected biogeochemical processes in an aquifer system.</title>
        <authorList>
            <person name="Anantharaman K."/>
            <person name="Brown C.T."/>
            <person name="Hug L.A."/>
            <person name="Sharon I."/>
            <person name="Castelle C.J."/>
            <person name="Probst A.J."/>
            <person name="Thomas B.C."/>
            <person name="Singh A."/>
            <person name="Wilkins M.J."/>
            <person name="Karaoz U."/>
            <person name="Brodie E.L."/>
            <person name="Williams K.H."/>
            <person name="Hubbard S.S."/>
            <person name="Banfield J.F."/>
        </authorList>
    </citation>
    <scope>NUCLEOTIDE SEQUENCE [LARGE SCALE GENOMIC DNA]</scope>
</reference>
<name>A0A1G1Y0V2_9BACT</name>
<dbReference type="AlphaFoldDB" id="A0A1G1Y0V2"/>
<dbReference type="PANTHER" id="PTHR43793:SF1">
    <property type="entry name" value="FAD SYNTHASE"/>
    <property type="match status" value="1"/>
</dbReference>
<dbReference type="PANTHER" id="PTHR43793">
    <property type="entry name" value="FAD SYNTHASE"/>
    <property type="match status" value="1"/>
</dbReference>
<dbReference type="NCBIfam" id="TIGR00125">
    <property type="entry name" value="cyt_tran_rel"/>
    <property type="match status" value="1"/>
</dbReference>
<evidence type="ECO:0000256" key="1">
    <source>
        <dbReference type="ARBA" id="ARBA00022679"/>
    </source>
</evidence>
<evidence type="ECO:0000313" key="5">
    <source>
        <dbReference type="Proteomes" id="UP000178432"/>
    </source>
</evidence>
<evidence type="ECO:0000256" key="2">
    <source>
        <dbReference type="ARBA" id="ARBA00022695"/>
    </source>
</evidence>
<keyword evidence="2" id="KW-0548">Nucleotidyltransferase</keyword>
<protein>
    <recommendedName>
        <fullName evidence="3">Cytidyltransferase-like domain-containing protein</fullName>
    </recommendedName>
</protein>
<proteinExistence type="predicted"/>
<feature type="domain" description="Cytidyltransferase-like" evidence="3">
    <location>
        <begin position="6"/>
        <end position="115"/>
    </location>
</feature>
<evidence type="ECO:0000313" key="4">
    <source>
        <dbReference type="EMBL" id="OGY45959.1"/>
    </source>
</evidence>
<dbReference type="SUPFAM" id="SSF52374">
    <property type="entry name" value="Nucleotidylyl transferase"/>
    <property type="match status" value="1"/>
</dbReference>